<dbReference type="InterPro" id="IPR016163">
    <property type="entry name" value="Ald_DH_C"/>
</dbReference>
<comment type="caution">
    <text evidence="6">The sequence shown here is derived from an EMBL/GenBank/DDBJ whole genome shotgun (WGS) entry which is preliminary data.</text>
</comment>
<dbReference type="Gene3D" id="3.40.605.10">
    <property type="entry name" value="Aldehyde Dehydrogenase, Chain A, domain 1"/>
    <property type="match status" value="1"/>
</dbReference>
<dbReference type="OrthoDB" id="6882680at2"/>
<evidence type="ECO:0000256" key="1">
    <source>
        <dbReference type="ARBA" id="ARBA00009986"/>
    </source>
</evidence>
<sequence>MESTSAAIPAAARRSRSVQWIDGDWRPARSDEAVPVVDPATGRTLAEVPAGGPEDVDAAVAAAGRAFPAWSDTPLEERLGYLDRLAELLEKHADTVAGVLTAETGMPVGLARHAQVPFGLEALRSCAEAAREHVWQQRIGNSLVRSEAAGVAGCVTPWNAPVALNLQKVPAALAAGCTVVLKPSELAPLSGYLLAELLAETGLPPGVFNLVCGRGPQAGEALAAHPEVAVVSLTGSIRSGRRVSELAAPRAARVNLELGGKSASLVLPDADLGAAVTATVQQANFNTGQVCFAWSRLLVPAARYDEAVALAAAAAGTLRVGDPWDPATRIGPLIHPEAAARVRGILDEAVAGGATLVTGGEAPAGVAGGGWLTPAVLAGLPERARAVVEEVFGPVVVVLPYRDEDDAVRIANDTCYGLSGAVWSKDVAHATALATRLRTGRVDVNGAPFNMRAPFGGYKSSGNGRELGAWGLAAFSETKAIQLPPTGDGPAGLTLSSAAG</sequence>
<evidence type="ECO:0000259" key="5">
    <source>
        <dbReference type="Pfam" id="PF00171"/>
    </source>
</evidence>
<feature type="active site" evidence="3">
    <location>
        <position position="257"/>
    </location>
</feature>
<dbReference type="RefSeq" id="WP_046418993.1">
    <property type="nucleotide sequence ID" value="NZ_LBDA02000030.1"/>
</dbReference>
<dbReference type="PROSITE" id="PS00687">
    <property type="entry name" value="ALDEHYDE_DEHYDR_GLU"/>
    <property type="match status" value="1"/>
</dbReference>
<evidence type="ECO:0000313" key="7">
    <source>
        <dbReference type="Proteomes" id="UP000034838"/>
    </source>
</evidence>
<evidence type="ECO:0000256" key="2">
    <source>
        <dbReference type="ARBA" id="ARBA00023002"/>
    </source>
</evidence>
<keyword evidence="2 4" id="KW-0560">Oxidoreductase</keyword>
<name>A0A1J4Q4E5_9ACTN</name>
<dbReference type="CDD" id="cd07138">
    <property type="entry name" value="ALDH_CddD_SSP0762"/>
    <property type="match status" value="1"/>
</dbReference>
<evidence type="ECO:0000313" key="6">
    <source>
        <dbReference type="EMBL" id="OIK27015.1"/>
    </source>
</evidence>
<keyword evidence="7" id="KW-1185">Reference proteome</keyword>
<dbReference type="InterPro" id="IPR015590">
    <property type="entry name" value="Aldehyde_DH_dom"/>
</dbReference>
<proteinExistence type="inferred from homology"/>
<comment type="similarity">
    <text evidence="1 4">Belongs to the aldehyde dehydrogenase family.</text>
</comment>
<dbReference type="InterPro" id="IPR016162">
    <property type="entry name" value="Ald_DH_N"/>
</dbReference>
<dbReference type="SUPFAM" id="SSF53720">
    <property type="entry name" value="ALDH-like"/>
    <property type="match status" value="1"/>
</dbReference>
<reference evidence="6" key="1">
    <citation type="submission" date="2016-10" db="EMBL/GenBank/DDBJ databases">
        <title>Genome sequence of Streptomyces malaysiense MUSC 136.</title>
        <authorList>
            <person name="Lee L.-H."/>
            <person name="Ser H.-L."/>
        </authorList>
    </citation>
    <scope>NUCLEOTIDE SEQUENCE [LARGE SCALE GENOMIC DNA]</scope>
    <source>
        <strain evidence="6">MUSC 136</strain>
    </source>
</reference>
<dbReference type="GO" id="GO:0016620">
    <property type="term" value="F:oxidoreductase activity, acting on the aldehyde or oxo group of donors, NAD or NADP as acceptor"/>
    <property type="evidence" value="ECO:0007669"/>
    <property type="project" value="InterPro"/>
</dbReference>
<dbReference type="Gene3D" id="3.40.309.10">
    <property type="entry name" value="Aldehyde Dehydrogenase, Chain A, domain 2"/>
    <property type="match status" value="1"/>
</dbReference>
<dbReference type="PANTHER" id="PTHR42804">
    <property type="entry name" value="ALDEHYDE DEHYDROGENASE"/>
    <property type="match status" value="1"/>
</dbReference>
<dbReference type="Proteomes" id="UP000034838">
    <property type="component" value="Unassembled WGS sequence"/>
</dbReference>
<feature type="domain" description="Aldehyde dehydrogenase" evidence="5">
    <location>
        <begin position="25"/>
        <end position="481"/>
    </location>
</feature>
<dbReference type="InterPro" id="IPR016161">
    <property type="entry name" value="Ald_DH/histidinol_DH"/>
</dbReference>
<dbReference type="EMBL" id="LBDA02000030">
    <property type="protein sequence ID" value="OIK27015.1"/>
    <property type="molecule type" value="Genomic_DNA"/>
</dbReference>
<dbReference type="PANTHER" id="PTHR42804:SF1">
    <property type="entry name" value="ALDEHYDE DEHYDROGENASE-RELATED"/>
    <property type="match status" value="1"/>
</dbReference>
<dbReference type="FunFam" id="3.40.605.10:FF:000007">
    <property type="entry name" value="NAD/NADP-dependent betaine aldehyde dehydrogenase"/>
    <property type="match status" value="1"/>
</dbReference>
<evidence type="ECO:0000256" key="4">
    <source>
        <dbReference type="RuleBase" id="RU003345"/>
    </source>
</evidence>
<protein>
    <recommendedName>
        <fullName evidence="5">Aldehyde dehydrogenase domain-containing protein</fullName>
    </recommendedName>
</protein>
<dbReference type="AlphaFoldDB" id="A0A1J4Q4E5"/>
<dbReference type="Pfam" id="PF00171">
    <property type="entry name" value="Aldedh"/>
    <property type="match status" value="1"/>
</dbReference>
<accession>A0A1J4Q4E5</accession>
<gene>
    <name evidence="6" type="ORF">VT52_013615</name>
</gene>
<dbReference type="InterPro" id="IPR029510">
    <property type="entry name" value="Ald_DH_CS_GLU"/>
</dbReference>
<organism evidence="6 7">
    <name type="scientific">Streptomyces malaysiense</name>
    <dbReference type="NCBI Taxonomy" id="1428626"/>
    <lineage>
        <taxon>Bacteria</taxon>
        <taxon>Bacillati</taxon>
        <taxon>Actinomycetota</taxon>
        <taxon>Actinomycetes</taxon>
        <taxon>Kitasatosporales</taxon>
        <taxon>Streptomycetaceae</taxon>
        <taxon>Streptomyces</taxon>
    </lineage>
</organism>
<evidence type="ECO:0000256" key="3">
    <source>
        <dbReference type="PROSITE-ProRule" id="PRU10007"/>
    </source>
</evidence>